<dbReference type="CDD" id="cd09989">
    <property type="entry name" value="Arginase"/>
    <property type="match status" value="1"/>
</dbReference>
<dbReference type="EMBL" id="FOKI01000019">
    <property type="protein sequence ID" value="SFB22504.1"/>
    <property type="molecule type" value="Genomic_DNA"/>
</dbReference>
<dbReference type="InterPro" id="IPR014033">
    <property type="entry name" value="Arginase"/>
</dbReference>
<dbReference type="STRING" id="84698.SAMN04488528_10192"/>
<keyword evidence="5 10" id="KW-0479">Metal-binding</keyword>
<evidence type="ECO:0000256" key="13">
    <source>
        <dbReference type="RuleBase" id="RU361159"/>
    </source>
</evidence>
<dbReference type="AlphaFoldDB" id="A0A1I0ZA33"/>
<comment type="catalytic activity">
    <reaction evidence="8 13">
        <text>L-arginine + H2O = urea + L-ornithine</text>
        <dbReference type="Rhea" id="RHEA:20569"/>
        <dbReference type="ChEBI" id="CHEBI:15377"/>
        <dbReference type="ChEBI" id="CHEBI:16199"/>
        <dbReference type="ChEBI" id="CHEBI:32682"/>
        <dbReference type="ChEBI" id="CHEBI:46911"/>
        <dbReference type="EC" id="3.5.3.1"/>
    </reaction>
</comment>
<dbReference type="UniPathway" id="UPA00158">
    <property type="reaction ID" value="UER00270"/>
</dbReference>
<evidence type="ECO:0000313" key="14">
    <source>
        <dbReference type="EMBL" id="SFB22504.1"/>
    </source>
</evidence>
<name>A0A1I0ZA33_9CLOT</name>
<comment type="cofactor">
    <cofactor evidence="10 13">
        <name>Mn(2+)</name>
        <dbReference type="ChEBI" id="CHEBI:29035"/>
    </cofactor>
    <text evidence="10 13">Binds 2 manganese ions per subunit.</text>
</comment>
<dbReference type="OrthoDB" id="9788689at2"/>
<feature type="binding site" evidence="10">
    <location>
        <position position="230"/>
    </location>
    <ligand>
        <name>Mn(2+)</name>
        <dbReference type="ChEBI" id="CHEBI:29035"/>
        <label>1</label>
    </ligand>
</feature>
<feature type="binding site" evidence="10">
    <location>
        <position position="127"/>
    </location>
    <ligand>
        <name>Mn(2+)</name>
        <dbReference type="ChEBI" id="CHEBI:29035"/>
        <label>1</label>
    </ligand>
</feature>
<protein>
    <recommendedName>
        <fullName evidence="3 9">Arginase</fullName>
        <ecNumber evidence="2 9">3.5.3.1</ecNumber>
    </recommendedName>
</protein>
<feature type="binding site" evidence="10">
    <location>
        <position position="125"/>
    </location>
    <ligand>
        <name>Mn(2+)</name>
        <dbReference type="ChEBI" id="CHEBI:29035"/>
        <label>1</label>
    </ligand>
</feature>
<dbReference type="InterPro" id="IPR020855">
    <property type="entry name" value="Ureohydrolase_Mn_BS"/>
</dbReference>
<keyword evidence="6 12" id="KW-0378">Hydrolase</keyword>
<keyword evidence="15" id="KW-1185">Reference proteome</keyword>
<keyword evidence="4 13" id="KW-0056">Arginine metabolism</keyword>
<reference evidence="14 15" key="1">
    <citation type="submission" date="2016-10" db="EMBL/GenBank/DDBJ databases">
        <authorList>
            <person name="de Groot N.N."/>
        </authorList>
    </citation>
    <scope>NUCLEOTIDE SEQUENCE [LARGE SCALE GENOMIC DNA]</scope>
    <source>
        <strain evidence="14 15">DSM 12271</strain>
    </source>
</reference>
<dbReference type="InterPro" id="IPR006035">
    <property type="entry name" value="Ureohydrolase"/>
</dbReference>
<dbReference type="PRINTS" id="PR00116">
    <property type="entry name" value="ARGINASE"/>
</dbReference>
<dbReference type="Gene3D" id="3.40.800.10">
    <property type="entry name" value="Ureohydrolase domain"/>
    <property type="match status" value="1"/>
</dbReference>
<evidence type="ECO:0000256" key="3">
    <source>
        <dbReference type="ARBA" id="ARBA00018123"/>
    </source>
</evidence>
<feature type="binding site" evidence="10">
    <location>
        <position position="228"/>
    </location>
    <ligand>
        <name>Mn(2+)</name>
        <dbReference type="ChEBI" id="CHEBI:29035"/>
        <label>1</label>
    </ligand>
</feature>
<evidence type="ECO:0000256" key="11">
    <source>
        <dbReference type="PROSITE-ProRule" id="PRU00742"/>
    </source>
</evidence>
<dbReference type="Proteomes" id="UP000198619">
    <property type="component" value="Unassembled WGS sequence"/>
</dbReference>
<dbReference type="RefSeq" id="WP_090041735.1">
    <property type="nucleotide sequence ID" value="NZ_FOKI01000019.1"/>
</dbReference>
<dbReference type="GO" id="GO:0006525">
    <property type="term" value="P:arginine metabolic process"/>
    <property type="evidence" value="ECO:0007669"/>
    <property type="project" value="UniProtKB-KW"/>
</dbReference>
<dbReference type="GO" id="GO:0005737">
    <property type="term" value="C:cytoplasm"/>
    <property type="evidence" value="ECO:0007669"/>
    <property type="project" value="TreeGrafter"/>
</dbReference>
<dbReference type="PROSITE" id="PS01053">
    <property type="entry name" value="ARGINASE_1"/>
    <property type="match status" value="1"/>
</dbReference>
<dbReference type="PANTHER" id="PTHR43782">
    <property type="entry name" value="ARGINASE"/>
    <property type="match status" value="1"/>
</dbReference>
<dbReference type="SUPFAM" id="SSF52768">
    <property type="entry name" value="Arginase/deacetylase"/>
    <property type="match status" value="1"/>
</dbReference>
<dbReference type="GO" id="GO:0030145">
    <property type="term" value="F:manganese ion binding"/>
    <property type="evidence" value="ECO:0007669"/>
    <property type="project" value="TreeGrafter"/>
</dbReference>
<evidence type="ECO:0000313" key="15">
    <source>
        <dbReference type="Proteomes" id="UP000198619"/>
    </source>
</evidence>
<evidence type="ECO:0000256" key="9">
    <source>
        <dbReference type="NCBIfam" id="TIGR01229"/>
    </source>
</evidence>
<dbReference type="Pfam" id="PF00491">
    <property type="entry name" value="Arginase"/>
    <property type="match status" value="1"/>
</dbReference>
<evidence type="ECO:0000256" key="2">
    <source>
        <dbReference type="ARBA" id="ARBA00012168"/>
    </source>
</evidence>
<dbReference type="EC" id="3.5.3.1" evidence="2 9"/>
<dbReference type="FunFam" id="3.40.800.10:FF:000012">
    <property type="entry name" value="Arginase"/>
    <property type="match status" value="1"/>
</dbReference>
<dbReference type="GO" id="GO:0000050">
    <property type="term" value="P:urea cycle"/>
    <property type="evidence" value="ECO:0007669"/>
    <property type="project" value="UniProtKB-UniPathway"/>
</dbReference>
<evidence type="ECO:0000256" key="4">
    <source>
        <dbReference type="ARBA" id="ARBA00022503"/>
    </source>
</evidence>
<evidence type="ECO:0000256" key="10">
    <source>
        <dbReference type="PIRSR" id="PIRSR036979-1"/>
    </source>
</evidence>
<feature type="binding site" evidence="10">
    <location>
        <position position="99"/>
    </location>
    <ligand>
        <name>Mn(2+)</name>
        <dbReference type="ChEBI" id="CHEBI:29035"/>
        <label>1</label>
    </ligand>
</feature>
<comment type="similarity">
    <text evidence="11 12">Belongs to the arginase family.</text>
</comment>
<evidence type="ECO:0000256" key="6">
    <source>
        <dbReference type="ARBA" id="ARBA00022801"/>
    </source>
</evidence>
<comment type="pathway">
    <text evidence="1">Nitrogen metabolism; urea cycle; L-ornithine and urea from L-arginine: step 1/1.</text>
</comment>
<dbReference type="NCBIfam" id="TIGR01229">
    <property type="entry name" value="rocF_arginase"/>
    <property type="match status" value="1"/>
</dbReference>
<proteinExistence type="inferred from homology"/>
<keyword evidence="7 10" id="KW-0464">Manganese</keyword>
<organism evidence="14 15">
    <name type="scientific">Clostridium frigidicarnis</name>
    <dbReference type="NCBI Taxonomy" id="84698"/>
    <lineage>
        <taxon>Bacteria</taxon>
        <taxon>Bacillati</taxon>
        <taxon>Bacillota</taxon>
        <taxon>Clostridia</taxon>
        <taxon>Eubacteriales</taxon>
        <taxon>Clostridiaceae</taxon>
        <taxon>Clostridium</taxon>
    </lineage>
</organism>
<evidence type="ECO:0000256" key="12">
    <source>
        <dbReference type="RuleBase" id="RU003684"/>
    </source>
</evidence>
<feature type="binding site" evidence="10">
    <location>
        <position position="123"/>
    </location>
    <ligand>
        <name>Mn(2+)</name>
        <dbReference type="ChEBI" id="CHEBI:29035"/>
        <label>1</label>
    </ligand>
</feature>
<dbReference type="GO" id="GO:0004053">
    <property type="term" value="F:arginase activity"/>
    <property type="evidence" value="ECO:0007669"/>
    <property type="project" value="UniProtKB-UniRule"/>
</dbReference>
<dbReference type="InterPro" id="IPR023696">
    <property type="entry name" value="Ureohydrolase_dom_sf"/>
</dbReference>
<dbReference type="PIRSF" id="PIRSF036979">
    <property type="entry name" value="Arginase"/>
    <property type="match status" value="1"/>
</dbReference>
<dbReference type="PROSITE" id="PS51409">
    <property type="entry name" value="ARGINASE_2"/>
    <property type="match status" value="1"/>
</dbReference>
<evidence type="ECO:0000256" key="5">
    <source>
        <dbReference type="ARBA" id="ARBA00022723"/>
    </source>
</evidence>
<evidence type="ECO:0000256" key="1">
    <source>
        <dbReference type="ARBA" id="ARBA00005098"/>
    </source>
</evidence>
<accession>A0A1I0ZA33</accession>
<dbReference type="PANTHER" id="PTHR43782:SF3">
    <property type="entry name" value="ARGINASE"/>
    <property type="match status" value="1"/>
</dbReference>
<evidence type="ECO:0000256" key="8">
    <source>
        <dbReference type="ARBA" id="ARBA00047391"/>
    </source>
</evidence>
<gene>
    <name evidence="14" type="ORF">SAMN04488528_10192</name>
</gene>
<sequence>MNINLIGVPLYFGCDKKGVDLSPDILRNNGLIDILEKHNHKVFDLGNLHVKQMSEQDKFKDNKSMKYLSPVVELNNNLAQSVYCSLNSGYFPLVIGGDHALGLGSICGASKHFNNDLAVIWIDAHGDINTDKTTPSGNIHGMPLAAAMGLGNESLTDIYFNDRKVNPKNVYIIGARALDQGELDLMKEVDLKLWKTSEVKELGCEKIINDILTDLNKKGITNVHISYDIDSLDANIVPGTGTPVENGLNVDEVNYVLEKLLKSGLITSMDFVELNTKLDSTDQTLNVALELFNVISKSLSHVDKLK</sequence>
<evidence type="ECO:0000256" key="7">
    <source>
        <dbReference type="ARBA" id="ARBA00023211"/>
    </source>
</evidence>